<evidence type="ECO:0000313" key="3">
    <source>
        <dbReference type="EMBL" id="KAF7696380.1"/>
    </source>
</evidence>
<feature type="region of interest" description="Disordered" evidence="1">
    <location>
        <begin position="1"/>
        <end position="25"/>
    </location>
</feature>
<feature type="compositionally biased region" description="Low complexity" evidence="1">
    <location>
        <begin position="1"/>
        <end position="18"/>
    </location>
</feature>
<proteinExistence type="predicted"/>
<name>A0A8T0ATB6_SILME</name>
<accession>A0A8T0ATB6</accession>
<comment type="caution">
    <text evidence="3">The sequence shown here is derived from an EMBL/GenBank/DDBJ whole genome shotgun (WGS) entry which is preliminary data.</text>
</comment>
<dbReference type="EMBL" id="JABFDY010000016">
    <property type="protein sequence ID" value="KAF7696380.1"/>
    <property type="molecule type" value="Genomic_DNA"/>
</dbReference>
<protein>
    <recommendedName>
        <fullName evidence="2">PRELI/MSF1 domain-containing protein</fullName>
    </recommendedName>
</protein>
<dbReference type="Proteomes" id="UP000606274">
    <property type="component" value="Unassembled WGS sequence"/>
</dbReference>
<dbReference type="AlphaFoldDB" id="A0A8T0ATB6"/>
<gene>
    <name evidence="3" type="ORF">HF521_006474</name>
</gene>
<dbReference type="InterPro" id="IPR006797">
    <property type="entry name" value="PRELI/MSF1_dom"/>
</dbReference>
<evidence type="ECO:0000256" key="1">
    <source>
        <dbReference type="SAM" id="MobiDB-lite"/>
    </source>
</evidence>
<reference evidence="3" key="1">
    <citation type="submission" date="2020-08" db="EMBL/GenBank/DDBJ databases">
        <title>Chromosome-level assembly of Southern catfish (Silurus meridionalis) provides insights into visual adaptation to the nocturnal and benthic lifestyles.</title>
        <authorList>
            <person name="Zhang Y."/>
            <person name="Wang D."/>
            <person name="Peng Z."/>
        </authorList>
    </citation>
    <scope>NUCLEOTIDE SEQUENCE</scope>
    <source>
        <strain evidence="3">SWU-2019-XX</strain>
        <tissue evidence="3">Muscle</tissue>
    </source>
</reference>
<evidence type="ECO:0000313" key="4">
    <source>
        <dbReference type="Proteomes" id="UP000606274"/>
    </source>
</evidence>
<feature type="domain" description="PRELI/MSF1" evidence="2">
    <location>
        <begin position="33"/>
        <end position="84"/>
    </location>
</feature>
<dbReference type="PROSITE" id="PS50904">
    <property type="entry name" value="PRELI_MSF1"/>
    <property type="match status" value="1"/>
</dbReference>
<evidence type="ECO:0000259" key="2">
    <source>
        <dbReference type="PROSITE" id="PS50904"/>
    </source>
</evidence>
<keyword evidence="4" id="KW-1185">Reference proteome</keyword>
<organism evidence="3 4">
    <name type="scientific">Silurus meridionalis</name>
    <name type="common">Southern catfish</name>
    <name type="synonym">Silurus soldatovi meridionalis</name>
    <dbReference type="NCBI Taxonomy" id="175797"/>
    <lineage>
        <taxon>Eukaryota</taxon>
        <taxon>Metazoa</taxon>
        <taxon>Chordata</taxon>
        <taxon>Craniata</taxon>
        <taxon>Vertebrata</taxon>
        <taxon>Euteleostomi</taxon>
        <taxon>Actinopterygii</taxon>
        <taxon>Neopterygii</taxon>
        <taxon>Teleostei</taxon>
        <taxon>Ostariophysi</taxon>
        <taxon>Siluriformes</taxon>
        <taxon>Siluridae</taxon>
        <taxon>Silurus</taxon>
    </lineage>
</organism>
<sequence length="84" mass="9215">MEPWASGGTSRGSGLTSTPNGEDSVCEAVPEMGKYFFSETDIRSSWEQVLTAFWQRYPNPYRPIGCLGGRSESSPATYHAVFTS</sequence>